<reference evidence="1" key="1">
    <citation type="submission" date="2024-05" db="EMBL/GenBank/DDBJ databases">
        <title>Genome Sequences of Four Agar- Degrading Marine Bacteria.</title>
        <authorList>
            <person name="Phillips E.K."/>
            <person name="Shaffer J.C."/>
            <person name="Henson M.W."/>
            <person name="Temperton B."/>
            <person name="Thrash C.J."/>
            <person name="Martin M.O."/>
        </authorList>
    </citation>
    <scope>NUCLEOTIDE SEQUENCE</scope>
    <source>
        <strain evidence="1">EKP203</strain>
    </source>
</reference>
<evidence type="ECO:0000313" key="1">
    <source>
        <dbReference type="EMBL" id="MDN2483225.1"/>
    </source>
</evidence>
<protein>
    <submittedName>
        <fullName evidence="1">Phosphate/phosphite/phosphonate ABC transporter substrate-binding protein</fullName>
    </submittedName>
</protein>
<dbReference type="Proteomes" id="UP001169719">
    <property type="component" value="Unassembled WGS sequence"/>
</dbReference>
<dbReference type="Pfam" id="PF12974">
    <property type="entry name" value="Phosphonate-bd"/>
    <property type="match status" value="1"/>
</dbReference>
<name>A0ABT7Y5E5_9VIBR</name>
<keyword evidence="2" id="KW-1185">Reference proteome</keyword>
<gene>
    <name evidence="1" type="ORF">QWJ08_17935</name>
</gene>
<comment type="caution">
    <text evidence="1">The sequence shown here is derived from an EMBL/GenBank/DDBJ whole genome shotgun (WGS) entry which is preliminary data.</text>
</comment>
<dbReference type="RefSeq" id="WP_289963282.1">
    <property type="nucleotide sequence ID" value="NZ_JAUEOZ010000002.1"/>
</dbReference>
<dbReference type="Gene3D" id="3.40.190.10">
    <property type="entry name" value="Periplasmic binding protein-like II"/>
    <property type="match status" value="2"/>
</dbReference>
<evidence type="ECO:0000313" key="2">
    <source>
        <dbReference type="Proteomes" id="UP001169719"/>
    </source>
</evidence>
<proteinExistence type="predicted"/>
<dbReference type="PANTHER" id="PTHR35841:SF1">
    <property type="entry name" value="PHOSPHONATES-BINDING PERIPLASMIC PROTEIN"/>
    <property type="match status" value="1"/>
</dbReference>
<dbReference type="SUPFAM" id="SSF53850">
    <property type="entry name" value="Periplasmic binding protein-like II"/>
    <property type="match status" value="1"/>
</dbReference>
<dbReference type="PANTHER" id="PTHR35841">
    <property type="entry name" value="PHOSPHONATES-BINDING PERIPLASMIC PROTEIN"/>
    <property type="match status" value="1"/>
</dbReference>
<accession>A0ABT7Y5E5</accession>
<organism evidence="1 2">
    <name type="scientific">Vibrio agarivorans</name>
    <dbReference type="NCBI Taxonomy" id="153622"/>
    <lineage>
        <taxon>Bacteria</taxon>
        <taxon>Pseudomonadati</taxon>
        <taxon>Pseudomonadota</taxon>
        <taxon>Gammaproteobacteria</taxon>
        <taxon>Vibrionales</taxon>
        <taxon>Vibrionaceae</taxon>
        <taxon>Vibrio</taxon>
    </lineage>
</organism>
<sequence length="305" mass="34523">MQPARASGEEVASANTELNGNTLTLGAITSNPKKYFDRLHPLSQYLESKLDGSGIEQVSILLAPDLPTMQTYLNNGQVDVISESILTAIKLDNVDMSLLRWKSGMREYRPLLISHKDSGIESIHDLVGESIAFEDPKSTSAYLIPMLYFTEHGFDMLEKENIHQGNLPGHINYLFATEAYSTSEQNLAIWSSRQLVGVAAIANKDWVNIKKFPKHIRDDLHIIHEFEPIPRALTLLRSDLDSDVKQRLTQILIEAKDDPASFEALRAFKKTSQFSLLSTQERQMIEHIQHQYEALPKKQEAEHEN</sequence>
<dbReference type="EMBL" id="JAUEOZ010000002">
    <property type="protein sequence ID" value="MDN2483225.1"/>
    <property type="molecule type" value="Genomic_DNA"/>
</dbReference>